<evidence type="ECO:0000313" key="2">
    <source>
        <dbReference type="Proteomes" id="UP001358324"/>
    </source>
</evidence>
<evidence type="ECO:0000313" key="1">
    <source>
        <dbReference type="EMBL" id="MEF3081334.1"/>
    </source>
</evidence>
<dbReference type="Proteomes" id="UP001358324">
    <property type="component" value="Unassembled WGS sequence"/>
</dbReference>
<dbReference type="RefSeq" id="WP_332077068.1">
    <property type="nucleotide sequence ID" value="NZ_JAZHBM010000001.1"/>
</dbReference>
<gene>
    <name evidence="1" type="ORF">V3391_03800</name>
</gene>
<keyword evidence="2" id="KW-1185">Reference proteome</keyword>
<dbReference type="InterPro" id="IPR011856">
    <property type="entry name" value="tRNA_endonuc-like_dom_sf"/>
</dbReference>
<protein>
    <recommendedName>
        <fullName evidence="3">DUF4268 domain-containing protein</fullName>
    </recommendedName>
</protein>
<organism evidence="1 2">
    <name type="scientific">Luteimonas flava</name>
    <dbReference type="NCBI Taxonomy" id="3115822"/>
    <lineage>
        <taxon>Bacteria</taxon>
        <taxon>Pseudomonadati</taxon>
        <taxon>Pseudomonadota</taxon>
        <taxon>Gammaproteobacteria</taxon>
        <taxon>Lysobacterales</taxon>
        <taxon>Lysobacteraceae</taxon>
        <taxon>Luteimonas</taxon>
    </lineage>
</organism>
<dbReference type="Gene3D" id="3.40.1350.10">
    <property type="match status" value="1"/>
</dbReference>
<evidence type="ECO:0008006" key="3">
    <source>
        <dbReference type="Google" id="ProtNLM"/>
    </source>
</evidence>
<sequence length="371" mass="41507">MNQKRDASSRIYLIGPDGRQAIELAASRYDREADFQELLAMHPALMDGRQMDPDSPRRWLLIAKEASVPDAEVSRWSLDHLFVDQDGVVTLVEVKRKSDTRLRREVVGQMLDYAANGSLRWTAAFLQEAFAATCDRAGVDPDTALEEFLQDPDRAEAFWQGAESNLRAGRMRLLFVADEIPAELLRIVEFLNERMSPTEVLALELRYFSGGGYSTHVPRVLGRTLAAVAQKEISGARTNARRMWTRESFLADLQGRTDSEVADKVAAFLAECESHFEVTWGTGAQTGSFTPRRSSVSARGPISVFSDGRLDIKSSWLNDSPAAIAWRDRIKPRLESMGWQQAISSDREVTLTVPAAEWLPRAEQLFAAITD</sequence>
<proteinExistence type="predicted"/>
<dbReference type="EMBL" id="JAZHBM010000001">
    <property type="protein sequence ID" value="MEF3081334.1"/>
    <property type="molecule type" value="Genomic_DNA"/>
</dbReference>
<name>A0ABU7WBK0_9GAMM</name>
<accession>A0ABU7WBK0</accession>
<reference evidence="1 2" key="1">
    <citation type="submission" date="2024-01" db="EMBL/GenBank/DDBJ databases">
        <title>Novel species of the genus Luteimonas isolated from rivers.</title>
        <authorList>
            <person name="Lu H."/>
        </authorList>
    </citation>
    <scope>NUCLEOTIDE SEQUENCE [LARGE SCALE GENOMIC DNA]</scope>
    <source>
        <strain evidence="1 2">SMYT11W</strain>
    </source>
</reference>
<comment type="caution">
    <text evidence="1">The sequence shown here is derived from an EMBL/GenBank/DDBJ whole genome shotgun (WGS) entry which is preliminary data.</text>
</comment>